<sequence length="321" mass="36345">MKATTLFSAAILIAFSNCKAQSTYDISTAKSYAEISVKQGGKWEGRKYIGGTFKNVDTLRLAPEHTDHSFDIRYEGPGWESNKIGYRLYLDWRNAIDIYGKKTEAIILPQVGQDGFDSYHEMSDWGADILKAGKGIGIGSIDRYVNNEKLHFYEVDVTEATVKNTRDKSIVKIDYTGWKTASNKINFMSELTIKPDDRYTQHTIKASQAIEGICTGIVKQKNTELLLKSSTNKKWAYLATYGIQSLVPDNLGMALFYEVSTVADVVDAEFDHLLVFKPTTKPVSFYFLGAWEQEKNGIKSKQEFVSYLDQKLEELNRKNKI</sequence>
<evidence type="ECO:0000313" key="2">
    <source>
        <dbReference type="EMBL" id="MBC5842092.1"/>
    </source>
</evidence>
<reference evidence="2 3" key="1">
    <citation type="submission" date="2020-08" db="EMBL/GenBank/DDBJ databases">
        <title>Description of novel Flavobacterium F-380 isolate.</title>
        <authorList>
            <person name="Saticioglu I.B."/>
            <person name="Duman M."/>
            <person name="Altun S."/>
        </authorList>
    </citation>
    <scope>NUCLEOTIDE SEQUENCE [LARGE SCALE GENOMIC DNA]</scope>
    <source>
        <strain evidence="2 3">F-380</strain>
    </source>
</reference>
<name>A0ABR7JA74_9FLAO</name>
<dbReference type="Pfam" id="PF16153">
    <property type="entry name" value="DUF4861"/>
    <property type="match status" value="1"/>
</dbReference>
<comment type="caution">
    <text evidence="2">The sequence shown here is derived from an EMBL/GenBank/DDBJ whole genome shotgun (WGS) entry which is preliminary data.</text>
</comment>
<accession>A0ABR7JA74</accession>
<dbReference type="EMBL" id="JACRUJ010000004">
    <property type="protein sequence ID" value="MBC5842092.1"/>
    <property type="molecule type" value="Genomic_DNA"/>
</dbReference>
<protein>
    <submittedName>
        <fullName evidence="2">DUF4861 family protein</fullName>
    </submittedName>
</protein>
<gene>
    <name evidence="2" type="ORF">H8R23_11805</name>
</gene>
<dbReference type="Proteomes" id="UP000629963">
    <property type="component" value="Unassembled WGS sequence"/>
</dbReference>
<evidence type="ECO:0000313" key="3">
    <source>
        <dbReference type="Proteomes" id="UP000629963"/>
    </source>
</evidence>
<dbReference type="InterPro" id="IPR032342">
    <property type="entry name" value="DUF4861"/>
</dbReference>
<evidence type="ECO:0000256" key="1">
    <source>
        <dbReference type="SAM" id="SignalP"/>
    </source>
</evidence>
<feature type="signal peptide" evidence="1">
    <location>
        <begin position="1"/>
        <end position="20"/>
    </location>
</feature>
<organism evidence="2 3">
    <name type="scientific">Flavobacterium kayseriense</name>
    <dbReference type="NCBI Taxonomy" id="2764714"/>
    <lineage>
        <taxon>Bacteria</taxon>
        <taxon>Pseudomonadati</taxon>
        <taxon>Bacteroidota</taxon>
        <taxon>Flavobacteriia</taxon>
        <taxon>Flavobacteriales</taxon>
        <taxon>Flavobacteriaceae</taxon>
        <taxon>Flavobacterium</taxon>
    </lineage>
</organism>
<proteinExistence type="predicted"/>
<feature type="chain" id="PRO_5047406673" evidence="1">
    <location>
        <begin position="21"/>
        <end position="321"/>
    </location>
</feature>
<keyword evidence="1" id="KW-0732">Signal</keyword>
<keyword evidence="3" id="KW-1185">Reference proteome</keyword>